<keyword evidence="1" id="KW-0812">Transmembrane</keyword>
<accession>A9HGI1</accession>
<evidence type="ECO:0000256" key="1">
    <source>
        <dbReference type="SAM" id="Phobius"/>
    </source>
</evidence>
<evidence type="ECO:0000313" key="2">
    <source>
        <dbReference type="EMBL" id="CAP55503.1"/>
    </source>
</evidence>
<reference evidence="2 3" key="1">
    <citation type="journal article" date="2009" name="BMC Genomics">
        <title>Complete genome sequence of the sugarcane nitrogen-fixing endophyte Gluconacetobacter diazotrophicus Pal5.</title>
        <authorList>
            <person name="Bertalan M."/>
            <person name="Albano R."/>
            <person name="Padua V."/>
            <person name="Rouws L."/>
            <person name="Rojas C."/>
            <person name="Hemerly A."/>
            <person name="Teixeira K."/>
            <person name="Schwab S."/>
            <person name="Araujo J."/>
            <person name="Oliveira A."/>
            <person name="Franca L."/>
            <person name="Magalhaes V."/>
            <person name="Alqueres S."/>
            <person name="Cardoso A."/>
            <person name="Almeida W."/>
            <person name="Loureiro M.M."/>
            <person name="Nogueira E."/>
            <person name="Cidade D."/>
            <person name="Oliveira D."/>
            <person name="Simao T."/>
            <person name="Macedo J."/>
            <person name="Valadao A."/>
            <person name="Dreschsel M."/>
            <person name="Freitas F."/>
            <person name="Vidal M."/>
            <person name="Guedes H."/>
            <person name="Rodrigues E."/>
            <person name="Meneses C."/>
            <person name="Brioso P."/>
            <person name="Pozzer L."/>
            <person name="Figueiredo D."/>
            <person name="Montano H."/>
            <person name="Junior J."/>
            <person name="Filho G."/>
            <person name="Flores V."/>
            <person name="Ferreira B."/>
            <person name="Branco A."/>
            <person name="Gonzalez P."/>
            <person name="Guillobel H."/>
            <person name="Lemos M."/>
            <person name="Seibel L."/>
            <person name="Macedo J."/>
            <person name="Alves-Ferreira M."/>
            <person name="Sachetto-Martins G."/>
            <person name="Coelho A."/>
            <person name="Santos E."/>
            <person name="Amaral G."/>
            <person name="Neves A."/>
            <person name="Pacheco A.B."/>
            <person name="Carvalho D."/>
            <person name="Lery L."/>
            <person name="Bisch P."/>
            <person name="Rossle S.C."/>
            <person name="Urmenyi T."/>
            <person name="Kruger W.V."/>
            <person name="Martins O."/>
            <person name="Baldani J.I."/>
            <person name="Ferreira P.C."/>
        </authorList>
    </citation>
    <scope>NUCLEOTIDE SEQUENCE [LARGE SCALE GENOMIC DNA]</scope>
    <source>
        <strain evidence="3">ATCC 49037 / DSM 5601 / CCUG 37298 / CIP 103539 / LMG 7603 / PAl5</strain>
    </source>
</reference>
<evidence type="ECO:0000313" key="3">
    <source>
        <dbReference type="Proteomes" id="UP000001176"/>
    </source>
</evidence>
<dbReference type="KEGG" id="gdi:GDI1560"/>
<name>A9HGI1_GLUDA</name>
<dbReference type="Proteomes" id="UP000001176">
    <property type="component" value="Chromosome"/>
</dbReference>
<keyword evidence="3" id="KW-1185">Reference proteome</keyword>
<proteinExistence type="predicted"/>
<organism evidence="2 3">
    <name type="scientific">Gluconacetobacter diazotrophicus (strain ATCC 49037 / DSM 5601 / CCUG 37298 / CIP 103539 / LMG 7603 / PAl5)</name>
    <dbReference type="NCBI Taxonomy" id="272568"/>
    <lineage>
        <taxon>Bacteria</taxon>
        <taxon>Pseudomonadati</taxon>
        <taxon>Pseudomonadota</taxon>
        <taxon>Alphaproteobacteria</taxon>
        <taxon>Acetobacterales</taxon>
        <taxon>Acetobacteraceae</taxon>
        <taxon>Gluconacetobacter</taxon>
    </lineage>
</organism>
<protein>
    <submittedName>
        <fullName evidence="2">Putative membrane protein</fullName>
    </submittedName>
</protein>
<dbReference type="EMBL" id="AM889285">
    <property type="protein sequence ID" value="CAP55503.1"/>
    <property type="molecule type" value="Genomic_DNA"/>
</dbReference>
<keyword evidence="1" id="KW-1133">Transmembrane helix</keyword>
<sequence>MFKERIFDLFEQCVMTILSAIIMLIASVSLLHLTVSVVVIPTVIGTDPCVPIS</sequence>
<gene>
    <name evidence="2" type="ordered locus">GDI1560</name>
</gene>
<dbReference type="AlphaFoldDB" id="A9HGI1"/>
<keyword evidence="1" id="KW-0472">Membrane</keyword>
<feature type="transmembrane region" description="Helical" evidence="1">
    <location>
        <begin position="21"/>
        <end position="44"/>
    </location>
</feature>